<accession>A0A2G8KTP6</accession>
<comment type="caution">
    <text evidence="2">The sequence shown here is derived from an EMBL/GenBank/DDBJ whole genome shotgun (WGS) entry which is preliminary data.</text>
</comment>
<evidence type="ECO:0000256" key="1">
    <source>
        <dbReference type="SAM" id="Phobius"/>
    </source>
</evidence>
<dbReference type="EMBL" id="MRZV01000376">
    <property type="protein sequence ID" value="PIK51371.1"/>
    <property type="molecule type" value="Genomic_DNA"/>
</dbReference>
<keyword evidence="1" id="KW-0472">Membrane</keyword>
<proteinExistence type="predicted"/>
<keyword evidence="1" id="KW-0812">Transmembrane</keyword>
<name>A0A2G8KTP6_STIJA</name>
<feature type="transmembrane region" description="Helical" evidence="1">
    <location>
        <begin position="20"/>
        <end position="41"/>
    </location>
</feature>
<keyword evidence="3" id="KW-1185">Reference proteome</keyword>
<sequence length="174" mass="19602">MNFEDIQRVVGSFGLYQKLLVALLCIPLLMAPCHVYLQVFAAGKSDHWCKSWVNDDCPTDLDDVDFNCEDVKKSLSIPIIIDEDNSTKYEQCTKYDVGNIDLQTAIVLGDNVTNELEVIPCDEGWEYDRSTFRSTIIQDFELVCGMDYLPNVAQSLYFVGYLFGSALPGIMSDV</sequence>
<gene>
    <name evidence="2" type="ORF">BSL78_11739</name>
</gene>
<evidence type="ECO:0000313" key="2">
    <source>
        <dbReference type="EMBL" id="PIK51371.1"/>
    </source>
</evidence>
<evidence type="ECO:0000313" key="3">
    <source>
        <dbReference type="Proteomes" id="UP000230750"/>
    </source>
</evidence>
<dbReference type="AlphaFoldDB" id="A0A2G8KTP6"/>
<dbReference type="STRING" id="307972.A0A2G8KTP6"/>
<dbReference type="OrthoDB" id="3936150at2759"/>
<protein>
    <submittedName>
        <fullName evidence="2">Putative solute carrier family 22 member 5 isoform X2</fullName>
    </submittedName>
</protein>
<reference evidence="2 3" key="1">
    <citation type="journal article" date="2017" name="PLoS Biol.">
        <title>The sea cucumber genome provides insights into morphological evolution and visceral regeneration.</title>
        <authorList>
            <person name="Zhang X."/>
            <person name="Sun L."/>
            <person name="Yuan J."/>
            <person name="Sun Y."/>
            <person name="Gao Y."/>
            <person name="Zhang L."/>
            <person name="Li S."/>
            <person name="Dai H."/>
            <person name="Hamel J.F."/>
            <person name="Liu C."/>
            <person name="Yu Y."/>
            <person name="Liu S."/>
            <person name="Lin W."/>
            <person name="Guo K."/>
            <person name="Jin S."/>
            <person name="Xu P."/>
            <person name="Storey K.B."/>
            <person name="Huan P."/>
            <person name="Zhang T."/>
            <person name="Zhou Y."/>
            <person name="Zhang J."/>
            <person name="Lin C."/>
            <person name="Li X."/>
            <person name="Xing L."/>
            <person name="Huo D."/>
            <person name="Sun M."/>
            <person name="Wang L."/>
            <person name="Mercier A."/>
            <person name="Li F."/>
            <person name="Yang H."/>
            <person name="Xiang J."/>
        </authorList>
    </citation>
    <scope>NUCLEOTIDE SEQUENCE [LARGE SCALE GENOMIC DNA]</scope>
    <source>
        <strain evidence="2">Shaxun</strain>
        <tissue evidence="2">Muscle</tissue>
    </source>
</reference>
<organism evidence="2 3">
    <name type="scientific">Stichopus japonicus</name>
    <name type="common">Sea cucumber</name>
    <dbReference type="NCBI Taxonomy" id="307972"/>
    <lineage>
        <taxon>Eukaryota</taxon>
        <taxon>Metazoa</taxon>
        <taxon>Echinodermata</taxon>
        <taxon>Eleutherozoa</taxon>
        <taxon>Echinozoa</taxon>
        <taxon>Holothuroidea</taxon>
        <taxon>Aspidochirotacea</taxon>
        <taxon>Aspidochirotida</taxon>
        <taxon>Stichopodidae</taxon>
        <taxon>Apostichopus</taxon>
    </lineage>
</organism>
<dbReference type="Proteomes" id="UP000230750">
    <property type="component" value="Unassembled WGS sequence"/>
</dbReference>
<keyword evidence="1" id="KW-1133">Transmembrane helix</keyword>